<gene>
    <name evidence="1" type="ORF">JOC58_003084</name>
</gene>
<protein>
    <submittedName>
        <fullName evidence="1">Kinase</fullName>
    </submittedName>
</protein>
<sequence>MKATVMFLIGSAGSGKSTIGKYIASRYGCTYLDKDIVCNTFTGTLLEANGYAAYERDGCDYYRNVVMPLEYRALLDIANENVQLGQSVILDAPFLSYFAERDYVKGIVEHYGWDSNLVHPLVLQVNVNVDVLRKRIQERNLERDRWKFEHWDEFVEGLRQKVCLWDAVDRIEYDNSADALDEEQLKQQLQVHFAHYPYASMQAEMNSADDARNRTSCKPMI</sequence>
<dbReference type="PRINTS" id="PR01100">
    <property type="entry name" value="SHIKIMTKNASE"/>
</dbReference>
<comment type="caution">
    <text evidence="1">The sequence shown here is derived from an EMBL/GenBank/DDBJ whole genome shotgun (WGS) entry which is preliminary data.</text>
</comment>
<evidence type="ECO:0000313" key="1">
    <source>
        <dbReference type="EMBL" id="MDR6245185.1"/>
    </source>
</evidence>
<evidence type="ECO:0000313" key="2">
    <source>
        <dbReference type="Proteomes" id="UP001185028"/>
    </source>
</evidence>
<dbReference type="SUPFAM" id="SSF52540">
    <property type="entry name" value="P-loop containing nucleoside triphosphate hydrolases"/>
    <property type="match status" value="1"/>
</dbReference>
<proteinExistence type="predicted"/>
<dbReference type="Pfam" id="PF13671">
    <property type="entry name" value="AAA_33"/>
    <property type="match status" value="1"/>
</dbReference>
<organism evidence="1 2">
    <name type="scientific">Paenibacillus hunanensis</name>
    <dbReference type="NCBI Taxonomy" id="539262"/>
    <lineage>
        <taxon>Bacteria</taxon>
        <taxon>Bacillati</taxon>
        <taxon>Bacillota</taxon>
        <taxon>Bacilli</taxon>
        <taxon>Bacillales</taxon>
        <taxon>Paenibacillaceae</taxon>
        <taxon>Paenibacillus</taxon>
    </lineage>
</organism>
<name>A0ABU1J108_9BACL</name>
<dbReference type="Gene3D" id="3.40.50.300">
    <property type="entry name" value="P-loop containing nucleotide triphosphate hydrolases"/>
    <property type="match status" value="1"/>
</dbReference>
<dbReference type="Proteomes" id="UP001185028">
    <property type="component" value="Unassembled WGS sequence"/>
</dbReference>
<reference evidence="1 2" key="1">
    <citation type="submission" date="2023-07" db="EMBL/GenBank/DDBJ databases">
        <title>Genomic Encyclopedia of Type Strains, Phase IV (KMG-IV): sequencing the most valuable type-strain genomes for metagenomic binning, comparative biology and taxonomic classification.</title>
        <authorList>
            <person name="Goeker M."/>
        </authorList>
    </citation>
    <scope>NUCLEOTIDE SEQUENCE [LARGE SCALE GENOMIC DNA]</scope>
    <source>
        <strain evidence="1 2">DSM 22170</strain>
    </source>
</reference>
<dbReference type="InterPro" id="IPR027417">
    <property type="entry name" value="P-loop_NTPase"/>
</dbReference>
<accession>A0ABU1J108</accession>
<keyword evidence="2" id="KW-1185">Reference proteome</keyword>
<dbReference type="GO" id="GO:0016301">
    <property type="term" value="F:kinase activity"/>
    <property type="evidence" value="ECO:0007669"/>
    <property type="project" value="UniProtKB-KW"/>
</dbReference>
<keyword evidence="1" id="KW-0418">Kinase</keyword>
<keyword evidence="1" id="KW-0808">Transferase</keyword>
<dbReference type="EMBL" id="JAVDQH010000012">
    <property type="protein sequence ID" value="MDR6245185.1"/>
    <property type="molecule type" value="Genomic_DNA"/>
</dbReference>
<dbReference type="RefSeq" id="WP_188776523.1">
    <property type="nucleotide sequence ID" value="NZ_BMMB01000007.1"/>
</dbReference>